<gene>
    <name evidence="5" type="ORF">OCTVUL_1B014950</name>
</gene>
<dbReference type="SUPFAM" id="SSF52833">
    <property type="entry name" value="Thioredoxin-like"/>
    <property type="match status" value="1"/>
</dbReference>
<dbReference type="SFLD" id="SFLDG01200">
    <property type="entry name" value="SUF1.1"/>
    <property type="match status" value="1"/>
</dbReference>
<dbReference type="GO" id="GO:0005737">
    <property type="term" value="C:cytoplasm"/>
    <property type="evidence" value="ECO:0007669"/>
    <property type="project" value="TreeGrafter"/>
</dbReference>
<comment type="similarity">
    <text evidence="1">Belongs to the FAX family.</text>
</comment>
<feature type="domain" description="Metaxin glutathione S-transferase" evidence="3">
    <location>
        <begin position="214"/>
        <end position="277"/>
    </location>
</feature>
<feature type="transmembrane region" description="Helical" evidence="2">
    <location>
        <begin position="29"/>
        <end position="48"/>
    </location>
</feature>
<dbReference type="CDD" id="cd03080">
    <property type="entry name" value="GST_N_Metaxin_like"/>
    <property type="match status" value="1"/>
</dbReference>
<evidence type="ECO:0000256" key="1">
    <source>
        <dbReference type="ARBA" id="ARBA00006475"/>
    </source>
</evidence>
<name>A0AA36AYQ9_OCTVU</name>
<dbReference type="InterPro" id="IPR012336">
    <property type="entry name" value="Thioredoxin-like_fold"/>
</dbReference>
<sequence>MEPRERCLTEKQEGISSSCYHRKKTMSQWTIAVGVGLITASGLLYIIFRQKKKKIYPENVIILHQFPRIREAPNISPFAIKLETFLRMAKLPYQVEYTFEMSPKHKIPWITYNGEVVSDSQFIIEYLNKKFNLNFNSHLTDEQRSIARAMQKMLEENLYWGLVRLRWVYGNSYTRKIIPMLAYQYWLIKRRCQRSTYSQGIGRHTLAEVNQIVMDDLKALSDFLGKKKFLMGDELCETDFAIFGMIAYSRQMPENCILKEIIDDDVFPNITAYFERMKSMYWPDWFDPTVKFPTFGLQPQKSHFTS</sequence>
<evidence type="ECO:0000259" key="4">
    <source>
        <dbReference type="Pfam" id="PF17172"/>
    </source>
</evidence>
<evidence type="ECO:0000259" key="3">
    <source>
        <dbReference type="Pfam" id="PF17171"/>
    </source>
</evidence>
<dbReference type="EMBL" id="OX597819">
    <property type="protein sequence ID" value="CAI9724093.1"/>
    <property type="molecule type" value="Genomic_DNA"/>
</dbReference>
<evidence type="ECO:0000256" key="2">
    <source>
        <dbReference type="SAM" id="Phobius"/>
    </source>
</evidence>
<keyword evidence="2" id="KW-1133">Transmembrane helix</keyword>
<dbReference type="Gene3D" id="1.20.1050.10">
    <property type="match status" value="1"/>
</dbReference>
<dbReference type="Proteomes" id="UP001162480">
    <property type="component" value="Chromosome 6"/>
</dbReference>
<dbReference type="SFLD" id="SFLDG01180">
    <property type="entry name" value="SUF1"/>
    <property type="match status" value="1"/>
</dbReference>
<dbReference type="PANTHER" id="PTHR12289">
    <property type="entry name" value="METAXIN RELATED"/>
    <property type="match status" value="1"/>
</dbReference>
<evidence type="ECO:0000313" key="6">
    <source>
        <dbReference type="Proteomes" id="UP001162480"/>
    </source>
</evidence>
<dbReference type="InterPro" id="IPR036282">
    <property type="entry name" value="Glutathione-S-Trfase_C_sf"/>
</dbReference>
<dbReference type="InterPro" id="IPR050931">
    <property type="entry name" value="Mito_Protein_Transport_Metaxin"/>
</dbReference>
<feature type="domain" description="Thioredoxin-like fold" evidence="4">
    <location>
        <begin position="77"/>
        <end position="169"/>
    </location>
</feature>
<protein>
    <recommendedName>
        <fullName evidence="7">Failed axon connections homolog</fullName>
    </recommendedName>
</protein>
<evidence type="ECO:0000313" key="5">
    <source>
        <dbReference type="EMBL" id="CAI9724093.1"/>
    </source>
</evidence>
<dbReference type="InterPro" id="IPR040079">
    <property type="entry name" value="Glutathione_S-Trfase"/>
</dbReference>
<dbReference type="InterPro" id="IPR026928">
    <property type="entry name" value="FAX/IsoI-like"/>
</dbReference>
<dbReference type="CDD" id="cd03193">
    <property type="entry name" value="GST_C_Metaxin"/>
    <property type="match status" value="1"/>
</dbReference>
<keyword evidence="2" id="KW-0472">Membrane</keyword>
<keyword evidence="6" id="KW-1185">Reference proteome</keyword>
<proteinExistence type="inferred from homology"/>
<dbReference type="Gene3D" id="3.40.30.10">
    <property type="entry name" value="Glutaredoxin"/>
    <property type="match status" value="1"/>
</dbReference>
<accession>A0AA36AYQ9</accession>
<organism evidence="5 6">
    <name type="scientific">Octopus vulgaris</name>
    <name type="common">Common octopus</name>
    <dbReference type="NCBI Taxonomy" id="6645"/>
    <lineage>
        <taxon>Eukaryota</taxon>
        <taxon>Metazoa</taxon>
        <taxon>Spiralia</taxon>
        <taxon>Lophotrochozoa</taxon>
        <taxon>Mollusca</taxon>
        <taxon>Cephalopoda</taxon>
        <taxon>Coleoidea</taxon>
        <taxon>Octopodiformes</taxon>
        <taxon>Octopoda</taxon>
        <taxon>Incirrata</taxon>
        <taxon>Octopodidae</taxon>
        <taxon>Octopus</taxon>
    </lineage>
</organism>
<dbReference type="SUPFAM" id="SSF47616">
    <property type="entry name" value="GST C-terminal domain-like"/>
    <property type="match status" value="1"/>
</dbReference>
<keyword evidence="2" id="KW-0812">Transmembrane</keyword>
<evidence type="ECO:0008006" key="7">
    <source>
        <dbReference type="Google" id="ProtNLM"/>
    </source>
</evidence>
<dbReference type="AlphaFoldDB" id="A0AA36AYQ9"/>
<dbReference type="InterPro" id="IPR033468">
    <property type="entry name" value="Metaxin_GST"/>
</dbReference>
<reference evidence="5" key="1">
    <citation type="submission" date="2023-08" db="EMBL/GenBank/DDBJ databases">
        <authorList>
            <person name="Alioto T."/>
            <person name="Alioto T."/>
            <person name="Gomez Garrido J."/>
        </authorList>
    </citation>
    <scope>NUCLEOTIDE SEQUENCE</scope>
</reference>
<dbReference type="Pfam" id="PF17172">
    <property type="entry name" value="GST_N_4"/>
    <property type="match status" value="1"/>
</dbReference>
<dbReference type="SFLD" id="SFLDS00019">
    <property type="entry name" value="Glutathione_Transferase_(cytos"/>
    <property type="match status" value="1"/>
</dbReference>
<dbReference type="PANTHER" id="PTHR12289:SF41">
    <property type="entry name" value="FAILED AXON CONNECTIONS-RELATED"/>
    <property type="match status" value="1"/>
</dbReference>
<dbReference type="Pfam" id="PF17171">
    <property type="entry name" value="GST_C_6"/>
    <property type="match status" value="1"/>
</dbReference>
<dbReference type="InterPro" id="IPR036249">
    <property type="entry name" value="Thioredoxin-like_sf"/>
</dbReference>